<comment type="subcellular location">
    <subcellularLocation>
        <location evidence="1 9">Cytoplasm</location>
    </subcellularLocation>
</comment>
<feature type="domain" description="Core-binding (CB)" evidence="11">
    <location>
        <begin position="4"/>
        <end position="91"/>
    </location>
</feature>
<dbReference type="NCBIfam" id="NF001399">
    <property type="entry name" value="PRK00283.1"/>
    <property type="match status" value="1"/>
</dbReference>
<feature type="active site" evidence="9">
    <location>
        <position position="252"/>
    </location>
</feature>
<dbReference type="PANTHER" id="PTHR30349:SF81">
    <property type="entry name" value="TYROSINE RECOMBINASE XERC"/>
    <property type="match status" value="1"/>
</dbReference>
<evidence type="ECO:0000256" key="3">
    <source>
        <dbReference type="ARBA" id="ARBA00022618"/>
    </source>
</evidence>
<keyword evidence="3 9" id="KW-0132">Cell division</keyword>
<dbReference type="Proteomes" id="UP000295714">
    <property type="component" value="Unassembled WGS sequence"/>
</dbReference>
<feature type="active site" evidence="9">
    <location>
        <position position="157"/>
    </location>
</feature>
<keyword evidence="6 9" id="KW-0238">DNA-binding</keyword>
<feature type="active site" description="O-(3'-phospho-DNA)-tyrosine intermediate" evidence="9">
    <location>
        <position position="287"/>
    </location>
</feature>
<feature type="domain" description="Tyr recombinase" evidence="10">
    <location>
        <begin position="112"/>
        <end position="300"/>
    </location>
</feature>
<proteinExistence type="inferred from homology"/>
<dbReference type="InterPro" id="IPR011010">
    <property type="entry name" value="DNA_brk_join_enz"/>
</dbReference>
<gene>
    <name evidence="9" type="primary">xerC</name>
    <name evidence="12" type="ORF">DFQ05_0576</name>
</gene>
<evidence type="ECO:0000256" key="1">
    <source>
        <dbReference type="ARBA" id="ARBA00004496"/>
    </source>
</evidence>
<comment type="function">
    <text evidence="9">Site-specific tyrosine recombinase, which acts by catalyzing the cutting and rejoining of the recombining DNA molecules. The XerC-XerD complex is essential to convert dimers of the bacterial chromosome into monomers to permit their segregation at cell division. It also contributes to the segregational stability of plasmids.</text>
</comment>
<dbReference type="Gene3D" id="1.10.443.10">
    <property type="entry name" value="Intergrase catalytic core"/>
    <property type="match status" value="1"/>
</dbReference>
<evidence type="ECO:0000256" key="7">
    <source>
        <dbReference type="ARBA" id="ARBA00023172"/>
    </source>
</evidence>
<keyword evidence="13" id="KW-1185">Reference proteome</keyword>
<dbReference type="CDD" id="cd00798">
    <property type="entry name" value="INT_XerDC_C"/>
    <property type="match status" value="1"/>
</dbReference>
<evidence type="ECO:0000256" key="5">
    <source>
        <dbReference type="ARBA" id="ARBA00022908"/>
    </source>
</evidence>
<evidence type="ECO:0000313" key="12">
    <source>
        <dbReference type="EMBL" id="TCK69064.1"/>
    </source>
</evidence>
<evidence type="ECO:0000256" key="6">
    <source>
        <dbReference type="ARBA" id="ARBA00023125"/>
    </source>
</evidence>
<dbReference type="Gene3D" id="1.10.150.130">
    <property type="match status" value="1"/>
</dbReference>
<evidence type="ECO:0000259" key="11">
    <source>
        <dbReference type="PROSITE" id="PS51900"/>
    </source>
</evidence>
<reference evidence="12 13" key="1">
    <citation type="journal article" date="2015" name="Stand. Genomic Sci.">
        <title>Genomic Encyclopedia of Bacterial and Archaeal Type Strains, Phase III: the genomes of soil and plant-associated and newly described type strains.</title>
        <authorList>
            <person name="Whitman W.B."/>
            <person name="Woyke T."/>
            <person name="Klenk H.P."/>
            <person name="Zhou Y."/>
            <person name="Lilburn T.G."/>
            <person name="Beck B.J."/>
            <person name="De Vos P."/>
            <person name="Vandamme P."/>
            <person name="Eisen J.A."/>
            <person name="Garrity G."/>
            <person name="Hugenholtz P."/>
            <person name="Kyrpides N.C."/>
        </authorList>
    </citation>
    <scope>NUCLEOTIDE SEQUENCE [LARGE SCALE GENOMIC DNA]</scope>
    <source>
        <strain evidence="12 13">CECT 8445</strain>
    </source>
</reference>
<name>A0A4R1KV89_9FLAO</name>
<dbReference type="EMBL" id="SMGI01000001">
    <property type="protein sequence ID" value="TCK69064.1"/>
    <property type="molecule type" value="Genomic_DNA"/>
</dbReference>
<organism evidence="12 13">
    <name type="scientific">Winogradskyella wandonensis</name>
    <dbReference type="NCBI Taxonomy" id="1442586"/>
    <lineage>
        <taxon>Bacteria</taxon>
        <taxon>Pseudomonadati</taxon>
        <taxon>Bacteroidota</taxon>
        <taxon>Flavobacteriia</taxon>
        <taxon>Flavobacteriales</taxon>
        <taxon>Flavobacteriaceae</taxon>
        <taxon>Winogradskyella</taxon>
    </lineage>
</organism>
<dbReference type="GO" id="GO:0005737">
    <property type="term" value="C:cytoplasm"/>
    <property type="evidence" value="ECO:0007669"/>
    <property type="project" value="UniProtKB-SubCell"/>
</dbReference>
<feature type="active site" evidence="9">
    <location>
        <position position="181"/>
    </location>
</feature>
<dbReference type="GO" id="GO:0003677">
    <property type="term" value="F:DNA binding"/>
    <property type="evidence" value="ECO:0007669"/>
    <property type="project" value="UniProtKB-UniRule"/>
</dbReference>
<keyword evidence="8 9" id="KW-0131">Cell cycle</keyword>
<feature type="active site" evidence="9">
    <location>
        <position position="255"/>
    </location>
</feature>
<dbReference type="InterPro" id="IPR023009">
    <property type="entry name" value="Tyrosine_recombinase_XerC/XerD"/>
</dbReference>
<dbReference type="AlphaFoldDB" id="A0A4R1KV89"/>
<keyword evidence="5 9" id="KW-0229">DNA integration</keyword>
<dbReference type="PROSITE" id="PS51900">
    <property type="entry name" value="CB"/>
    <property type="match status" value="1"/>
</dbReference>
<dbReference type="InterPro" id="IPR044068">
    <property type="entry name" value="CB"/>
</dbReference>
<comment type="caution">
    <text evidence="12">The sequence shown here is derived from an EMBL/GenBank/DDBJ whole genome shotgun (WGS) entry which is preliminary data.</text>
</comment>
<keyword evidence="4 9" id="KW-0159">Chromosome partition</keyword>
<accession>A0A4R1KV89</accession>
<evidence type="ECO:0000256" key="8">
    <source>
        <dbReference type="ARBA" id="ARBA00023306"/>
    </source>
</evidence>
<dbReference type="PANTHER" id="PTHR30349">
    <property type="entry name" value="PHAGE INTEGRASE-RELATED"/>
    <property type="match status" value="1"/>
</dbReference>
<evidence type="ECO:0000256" key="9">
    <source>
        <dbReference type="HAMAP-Rule" id="MF_01808"/>
    </source>
</evidence>
<dbReference type="InterPro" id="IPR004107">
    <property type="entry name" value="Integrase_SAM-like_N"/>
</dbReference>
<dbReference type="InterPro" id="IPR002104">
    <property type="entry name" value="Integrase_catalytic"/>
</dbReference>
<dbReference type="GO" id="GO:0007059">
    <property type="term" value="P:chromosome segregation"/>
    <property type="evidence" value="ECO:0007669"/>
    <property type="project" value="UniProtKB-UniRule"/>
</dbReference>
<dbReference type="GO" id="GO:0006313">
    <property type="term" value="P:DNA transposition"/>
    <property type="evidence" value="ECO:0007669"/>
    <property type="project" value="UniProtKB-UniRule"/>
</dbReference>
<dbReference type="InterPro" id="IPR013762">
    <property type="entry name" value="Integrase-like_cat_sf"/>
</dbReference>
<dbReference type="NCBIfam" id="NF040815">
    <property type="entry name" value="recomb_XerA_Arch"/>
    <property type="match status" value="1"/>
</dbReference>
<comment type="subunit">
    <text evidence="9">Forms a cyclic heterotetrameric complex composed of two molecules of XerC and two molecules of XerD.</text>
</comment>
<feature type="active site" evidence="9">
    <location>
        <position position="278"/>
    </location>
</feature>
<evidence type="ECO:0000259" key="10">
    <source>
        <dbReference type="PROSITE" id="PS51898"/>
    </source>
</evidence>
<keyword evidence="7 9" id="KW-0233">DNA recombination</keyword>
<evidence type="ECO:0000256" key="4">
    <source>
        <dbReference type="ARBA" id="ARBA00022829"/>
    </source>
</evidence>
<dbReference type="GO" id="GO:0051301">
    <property type="term" value="P:cell division"/>
    <property type="evidence" value="ECO:0007669"/>
    <property type="project" value="UniProtKB-KW"/>
</dbReference>
<comment type="similarity">
    <text evidence="9">Belongs to the 'phage' integrase family. XerC subfamily.</text>
</comment>
<evidence type="ECO:0000256" key="2">
    <source>
        <dbReference type="ARBA" id="ARBA00022490"/>
    </source>
</evidence>
<sequence>MSSMSWTSFITDFEHFLRLERGLSVNTISNYKYDIKRLVTFLEKSNTKLVSPIDITEATIQEFVYKISKELKSRTQARIISGLRIFFDYLIFENYRDTNPVDQIESPRLGLKLPDTLSVKDIDTIISVIDLNYQFRGVNLGHRNKAIVECLYSCGLRVSELTGLKISDLFFDEGFIKVSGKGNKERFVPIGKNTQYLINIWLDIRKHIDIAQESKDILFLNYKGNKLTRAMIFTIIKKLVNKSGLQKTISPHTFRHSFATHLLENGADLRAIQLMLGHESITTTEIYTHIDKSQLNKVINTFHPRK</sequence>
<dbReference type="HAMAP" id="MF_01808">
    <property type="entry name" value="Recomb_XerC_XerD"/>
    <property type="match status" value="1"/>
</dbReference>
<dbReference type="PROSITE" id="PS51898">
    <property type="entry name" value="TYR_RECOMBINASE"/>
    <property type="match status" value="1"/>
</dbReference>
<evidence type="ECO:0000313" key="13">
    <source>
        <dbReference type="Proteomes" id="UP000295714"/>
    </source>
</evidence>
<dbReference type="Pfam" id="PF02899">
    <property type="entry name" value="Phage_int_SAM_1"/>
    <property type="match status" value="1"/>
</dbReference>
<dbReference type="InterPro" id="IPR050090">
    <property type="entry name" value="Tyrosine_recombinase_XerCD"/>
</dbReference>
<dbReference type="Pfam" id="PF00589">
    <property type="entry name" value="Phage_integrase"/>
    <property type="match status" value="1"/>
</dbReference>
<keyword evidence="2 9" id="KW-0963">Cytoplasm</keyword>
<protein>
    <recommendedName>
        <fullName evidence="9">Tyrosine recombinase XerC</fullName>
    </recommendedName>
</protein>
<dbReference type="SUPFAM" id="SSF56349">
    <property type="entry name" value="DNA breaking-rejoining enzymes"/>
    <property type="match status" value="1"/>
</dbReference>
<dbReference type="InterPro" id="IPR010998">
    <property type="entry name" value="Integrase_recombinase_N"/>
</dbReference>
<dbReference type="GO" id="GO:0009037">
    <property type="term" value="F:tyrosine-based site-specific recombinase activity"/>
    <property type="evidence" value="ECO:0007669"/>
    <property type="project" value="UniProtKB-UniRule"/>
</dbReference>